<evidence type="ECO:0000313" key="2">
    <source>
        <dbReference type="EMBL" id="MBT1175727.1"/>
    </source>
</evidence>
<evidence type="ECO:0000313" key="3">
    <source>
        <dbReference type="Proteomes" id="UP000711736"/>
    </source>
</evidence>
<dbReference type="PANTHER" id="PTHR18964:SF149">
    <property type="entry name" value="BIFUNCTIONAL UDP-N-ACETYLGLUCOSAMINE 2-EPIMERASE_N-ACETYLMANNOSAMINE KINASE"/>
    <property type="match status" value="1"/>
</dbReference>
<dbReference type="Pfam" id="PF00480">
    <property type="entry name" value="ROK"/>
    <property type="match status" value="1"/>
</dbReference>
<dbReference type="Proteomes" id="UP000711736">
    <property type="component" value="Unassembled WGS sequence"/>
</dbReference>
<dbReference type="Gene3D" id="3.30.420.40">
    <property type="match status" value="2"/>
</dbReference>
<protein>
    <submittedName>
        <fullName evidence="2">ROK family protein</fullName>
    </submittedName>
</protein>
<reference evidence="2 3" key="1">
    <citation type="journal article" date="2021" name="Environ. Microbiol.">
        <title>Genetic insights into the dark matter of the mammalian gut microbiota through targeted genome reconstruction.</title>
        <authorList>
            <person name="Lugli G.A."/>
            <person name="Alessandri G."/>
            <person name="Milani C."/>
            <person name="Viappiani A."/>
            <person name="Fontana F."/>
            <person name="Tarracchini C."/>
            <person name="Mancabelli L."/>
            <person name="Argentini C."/>
            <person name="Ruiz L."/>
            <person name="Margolles A."/>
            <person name="van Sinderen D."/>
            <person name="Turroni F."/>
            <person name="Ventura M."/>
        </authorList>
    </citation>
    <scope>NUCLEOTIDE SEQUENCE [LARGE SCALE GENOMIC DNA]</scope>
    <source>
        <strain evidence="2 3">LC6</strain>
    </source>
</reference>
<keyword evidence="3" id="KW-1185">Reference proteome</keyword>
<organism evidence="2 3">
    <name type="scientific">Bifidobacterium colobi</name>
    <dbReference type="NCBI Taxonomy" id="2809026"/>
    <lineage>
        <taxon>Bacteria</taxon>
        <taxon>Bacillati</taxon>
        <taxon>Actinomycetota</taxon>
        <taxon>Actinomycetes</taxon>
        <taxon>Bifidobacteriales</taxon>
        <taxon>Bifidobacteriaceae</taxon>
        <taxon>Bifidobacterium</taxon>
    </lineage>
</organism>
<dbReference type="InterPro" id="IPR043129">
    <property type="entry name" value="ATPase_NBD"/>
</dbReference>
<evidence type="ECO:0000256" key="1">
    <source>
        <dbReference type="ARBA" id="ARBA00006479"/>
    </source>
</evidence>
<dbReference type="SUPFAM" id="SSF53067">
    <property type="entry name" value="Actin-like ATPase domain"/>
    <property type="match status" value="1"/>
</dbReference>
<sequence length="310" mass="32103">MAIQSQESELHGGSYRIGVDVGGTKIEAVLLAEGNRVIRSARIPARHGNEAVIDDIVTVASRVCEDDFTQVEALGIGTPGQVNHVSGHVDNIVNLEVTSLDMGPLVAERTGVHAHVENDVNAAALGAAAALGGSSVLPGTVAFLNFGTGLAAGLVQDGVLLHGASGAAGEVGHIPVEPHRFKCPCGQYGCLETVCSGASVARLWPSANPAMPDLIRRAKRREAKAVDVLDMVVRAIGDTIQIVAQSVDPAVIILGGGMAKTGEPLVQVITAELRRREAQCRFLESLDLPSRLRLAPLDQPVGAIGAALAV</sequence>
<accession>A0ABS5UYJ8</accession>
<dbReference type="RefSeq" id="WP_214376969.1">
    <property type="nucleotide sequence ID" value="NZ_JAFEJU010000008.1"/>
</dbReference>
<proteinExistence type="inferred from homology"/>
<dbReference type="InterPro" id="IPR000600">
    <property type="entry name" value="ROK"/>
</dbReference>
<comment type="similarity">
    <text evidence="1">Belongs to the ROK (NagC/XylR) family.</text>
</comment>
<name>A0ABS5UYJ8_9BIFI</name>
<dbReference type="EMBL" id="JAFEJU010000008">
    <property type="protein sequence ID" value="MBT1175727.1"/>
    <property type="molecule type" value="Genomic_DNA"/>
</dbReference>
<gene>
    <name evidence="2" type="ORF">JS530_09495</name>
</gene>
<comment type="caution">
    <text evidence="2">The sequence shown here is derived from an EMBL/GenBank/DDBJ whole genome shotgun (WGS) entry which is preliminary data.</text>
</comment>
<dbReference type="PANTHER" id="PTHR18964">
    <property type="entry name" value="ROK (REPRESSOR, ORF, KINASE) FAMILY"/>
    <property type="match status" value="1"/>
</dbReference>